<comment type="function">
    <text evidence="12">Catalyzes the phosphorylation of ribose at O-5 in a reaction requiring ATP and magnesium. The resulting D-ribose-5-phosphate can then be used either for sythesis of nucleotides, histidine, and tryptophan, or as a component of the pentose phosphate pathway.</text>
</comment>
<keyword evidence="8 12" id="KW-0067">ATP-binding</keyword>
<dbReference type="PROSITE" id="PS00583">
    <property type="entry name" value="PFKB_KINASES_1"/>
    <property type="match status" value="1"/>
</dbReference>
<comment type="activity regulation">
    <text evidence="12">Activated by a monovalent cation that binds near, but not in, the active site. The most likely occupant of the site in vivo is potassium. Ion binding induces a conformational change that may alter substrate affinity.</text>
</comment>
<feature type="binding site" evidence="12">
    <location>
        <begin position="40"/>
        <end position="44"/>
    </location>
    <ligand>
        <name>substrate</name>
    </ligand>
</feature>
<comment type="pathway">
    <text evidence="12">Carbohydrate metabolism; D-ribose degradation; D-ribose 5-phosphate from beta-D-ribopyranose: step 2/2.</text>
</comment>
<comment type="subunit">
    <text evidence="12">Homodimer.</text>
</comment>
<evidence type="ECO:0000256" key="5">
    <source>
        <dbReference type="ARBA" id="ARBA00022723"/>
    </source>
</evidence>
<dbReference type="OrthoDB" id="9775849at2"/>
<feature type="binding site" evidence="12">
    <location>
        <position position="320"/>
    </location>
    <ligand>
        <name>K(+)</name>
        <dbReference type="ChEBI" id="CHEBI:29103"/>
    </ligand>
</feature>
<feature type="binding site" evidence="12">
    <location>
        <position position="325"/>
    </location>
    <ligand>
        <name>K(+)</name>
        <dbReference type="ChEBI" id="CHEBI:29103"/>
    </ligand>
</feature>
<dbReference type="GO" id="GO:0004747">
    <property type="term" value="F:ribokinase activity"/>
    <property type="evidence" value="ECO:0007669"/>
    <property type="project" value="UniProtKB-UniRule"/>
</dbReference>
<comment type="cofactor">
    <cofactor evidence="12">
        <name>Mg(2+)</name>
        <dbReference type="ChEBI" id="CHEBI:18420"/>
    </cofactor>
    <text evidence="12">Requires a divalent cation, most likely magnesium in vivo, as an electrophilic catalyst to aid phosphoryl group transfer. It is the chelate of the metal and the nucleotide that is the actual substrate.</text>
</comment>
<dbReference type="InterPro" id="IPR002139">
    <property type="entry name" value="Ribo/fructo_kinase"/>
</dbReference>
<evidence type="ECO:0000256" key="3">
    <source>
        <dbReference type="ARBA" id="ARBA00016943"/>
    </source>
</evidence>
<feature type="binding site" evidence="12">
    <location>
        <position position="286"/>
    </location>
    <ligand>
        <name>K(+)</name>
        <dbReference type="ChEBI" id="CHEBI:29103"/>
    </ligand>
</feature>
<evidence type="ECO:0000256" key="10">
    <source>
        <dbReference type="ARBA" id="ARBA00022958"/>
    </source>
</evidence>
<dbReference type="Proteomes" id="UP000001683">
    <property type="component" value="Chromosome"/>
</dbReference>
<feature type="binding site" evidence="12">
    <location>
        <position position="323"/>
    </location>
    <ligand>
        <name>K(+)</name>
        <dbReference type="ChEBI" id="CHEBI:29103"/>
    </ligand>
</feature>
<dbReference type="STRING" id="457570.Nther_2689"/>
<comment type="caution">
    <text evidence="12">Lacks conserved residue(s) required for the propagation of feature annotation.</text>
</comment>
<proteinExistence type="inferred from homology"/>
<dbReference type="GO" id="GO:0005829">
    <property type="term" value="C:cytosol"/>
    <property type="evidence" value="ECO:0007669"/>
    <property type="project" value="TreeGrafter"/>
</dbReference>
<keyword evidence="11 12" id="KW-0119">Carbohydrate metabolism</keyword>
<evidence type="ECO:0000256" key="12">
    <source>
        <dbReference type="HAMAP-Rule" id="MF_01987"/>
    </source>
</evidence>
<evidence type="ECO:0000259" key="14">
    <source>
        <dbReference type="Pfam" id="PF00294"/>
    </source>
</evidence>
<dbReference type="PIRSF" id="PIRSF000535">
    <property type="entry name" value="1PFK/6PFK/LacC"/>
    <property type="match status" value="1"/>
</dbReference>
<keyword evidence="5 12" id="KW-0479">Metal-binding</keyword>
<feature type="binding site" evidence="12">
    <location>
        <position position="141"/>
    </location>
    <ligand>
        <name>substrate</name>
    </ligand>
</feature>
<dbReference type="GO" id="GO:0019303">
    <property type="term" value="P:D-ribose catabolic process"/>
    <property type="evidence" value="ECO:0007669"/>
    <property type="project" value="UniProtKB-UniRule"/>
</dbReference>
<organism evidence="15 16">
    <name type="scientific">Natranaerobius thermophilus (strain ATCC BAA-1301 / DSM 18059 / JW/NM-WN-LF)</name>
    <dbReference type="NCBI Taxonomy" id="457570"/>
    <lineage>
        <taxon>Bacteria</taxon>
        <taxon>Bacillati</taxon>
        <taxon>Bacillota</taxon>
        <taxon>Clostridia</taxon>
        <taxon>Natranaerobiales</taxon>
        <taxon>Natranaerobiaceae</taxon>
        <taxon>Natranaerobius</taxon>
    </lineage>
</organism>
<dbReference type="UniPathway" id="UPA00704">
    <property type="reaction ID" value="UER00715"/>
</dbReference>
<evidence type="ECO:0000256" key="1">
    <source>
        <dbReference type="ARBA" id="ARBA00005380"/>
    </source>
</evidence>
<dbReference type="PRINTS" id="PR00990">
    <property type="entry name" value="RIBOKINASE"/>
</dbReference>
<protein>
    <recommendedName>
        <fullName evidence="3 12">Ribokinase</fullName>
        <shortName evidence="12">RK</shortName>
        <ecNumber evidence="2 12">2.7.1.15</ecNumber>
    </recommendedName>
</protein>
<name>B2A2D8_NATTJ</name>
<evidence type="ECO:0000256" key="9">
    <source>
        <dbReference type="ARBA" id="ARBA00022842"/>
    </source>
</evidence>
<dbReference type="CDD" id="cd01174">
    <property type="entry name" value="ribokinase"/>
    <property type="match status" value="1"/>
</dbReference>
<keyword evidence="6 12" id="KW-0547">Nucleotide-binding</keyword>
<feature type="active site" description="Proton acceptor" evidence="12">
    <location>
        <position position="290"/>
    </location>
</feature>
<dbReference type="PANTHER" id="PTHR10584">
    <property type="entry name" value="SUGAR KINASE"/>
    <property type="match status" value="1"/>
</dbReference>
<comment type="catalytic activity">
    <reaction evidence="13">
        <text>D-tagatofuranose 6-phosphate + ATP = D-tagatofuranose 1,6-bisphosphate + ADP + H(+)</text>
        <dbReference type="Rhea" id="RHEA:12420"/>
        <dbReference type="ChEBI" id="CHEBI:15378"/>
        <dbReference type="ChEBI" id="CHEBI:30616"/>
        <dbReference type="ChEBI" id="CHEBI:58694"/>
        <dbReference type="ChEBI" id="CHEBI:58695"/>
        <dbReference type="ChEBI" id="CHEBI:456216"/>
        <dbReference type="EC" id="2.7.1.144"/>
    </reaction>
</comment>
<keyword evidence="12" id="KW-0963">Cytoplasm</keyword>
<keyword evidence="13" id="KW-0423">Lactose metabolism</keyword>
<reference evidence="15 16" key="2">
    <citation type="journal article" date="2011" name="J. Bacteriol.">
        <title>Complete genome sequence of the anaerobic, halophilic alkalithermophile Natranaerobius thermophilus JW/NM-WN-LF.</title>
        <authorList>
            <person name="Zhao B."/>
            <person name="Mesbah N.M."/>
            <person name="Dalin E."/>
            <person name="Goodwin L."/>
            <person name="Nolan M."/>
            <person name="Pitluck S."/>
            <person name="Chertkov O."/>
            <person name="Brettin T.S."/>
            <person name="Han J."/>
            <person name="Larimer F.W."/>
            <person name="Land M.L."/>
            <person name="Hauser L."/>
            <person name="Kyrpides N."/>
            <person name="Wiegel J."/>
        </authorList>
    </citation>
    <scope>NUCLEOTIDE SEQUENCE [LARGE SCALE GENOMIC DNA]</scope>
    <source>
        <strain evidence="16">ATCC BAA-1301 / DSM 18059 / JW/NM-WN-LF</strain>
    </source>
</reference>
<comment type="subcellular location">
    <subcellularLocation>
        <location evidence="12">Cytoplasm</location>
    </subcellularLocation>
</comment>
<comment type="catalytic activity">
    <reaction evidence="12">
        <text>D-ribose + ATP = D-ribose 5-phosphate + ADP + H(+)</text>
        <dbReference type="Rhea" id="RHEA:13697"/>
        <dbReference type="ChEBI" id="CHEBI:15378"/>
        <dbReference type="ChEBI" id="CHEBI:30616"/>
        <dbReference type="ChEBI" id="CHEBI:47013"/>
        <dbReference type="ChEBI" id="CHEBI:78346"/>
        <dbReference type="ChEBI" id="CHEBI:456216"/>
        <dbReference type="EC" id="2.7.1.15"/>
    </reaction>
</comment>
<feature type="binding site" evidence="12">
    <location>
        <begin position="221"/>
        <end position="226"/>
    </location>
    <ligand>
        <name>ATP</name>
        <dbReference type="ChEBI" id="CHEBI:30616"/>
    </ligand>
</feature>
<gene>
    <name evidence="12" type="primary">rbsK</name>
    <name evidence="15" type="ordered locus">Nther_2689</name>
</gene>
<keyword evidence="9 12" id="KW-0460">Magnesium</keyword>
<dbReference type="AlphaFoldDB" id="B2A2D8"/>
<evidence type="ECO:0000313" key="16">
    <source>
        <dbReference type="Proteomes" id="UP000001683"/>
    </source>
</evidence>
<keyword evidence="10 12" id="KW-0630">Potassium</keyword>
<evidence type="ECO:0000256" key="7">
    <source>
        <dbReference type="ARBA" id="ARBA00022777"/>
    </source>
</evidence>
<dbReference type="InterPro" id="IPR017583">
    <property type="entry name" value="Tagatose/fructose_Pkinase"/>
</dbReference>
<dbReference type="Gene3D" id="3.40.1190.20">
    <property type="match status" value="1"/>
</dbReference>
<comment type="similarity">
    <text evidence="1">Belongs to the carbohydrate kinase pfkB family.</text>
</comment>
<feature type="binding site" evidence="12">
    <location>
        <position position="284"/>
    </location>
    <ligand>
        <name>K(+)</name>
        <dbReference type="ChEBI" id="CHEBI:29103"/>
    </ligand>
</feature>
<dbReference type="InterPro" id="IPR002173">
    <property type="entry name" value="Carboh/pur_kinase_PfkB_CS"/>
</dbReference>
<accession>B2A2D8</accession>
<dbReference type="PANTHER" id="PTHR10584:SF166">
    <property type="entry name" value="RIBOKINASE"/>
    <property type="match status" value="1"/>
</dbReference>
<reference evidence="15 16" key="1">
    <citation type="submission" date="2008-04" db="EMBL/GenBank/DDBJ databases">
        <title>Complete sequence of chromosome of Natranaerobius thermophilus JW/NM-WN-LF.</title>
        <authorList>
            <consortium name="US DOE Joint Genome Institute"/>
            <person name="Copeland A."/>
            <person name="Lucas S."/>
            <person name="Lapidus A."/>
            <person name="Glavina del Rio T."/>
            <person name="Dalin E."/>
            <person name="Tice H."/>
            <person name="Bruce D."/>
            <person name="Goodwin L."/>
            <person name="Pitluck S."/>
            <person name="Chertkov O."/>
            <person name="Brettin T."/>
            <person name="Detter J.C."/>
            <person name="Han C."/>
            <person name="Kuske C.R."/>
            <person name="Schmutz J."/>
            <person name="Larimer F."/>
            <person name="Land M."/>
            <person name="Hauser L."/>
            <person name="Kyrpides N."/>
            <person name="Lykidis A."/>
            <person name="Mesbah N.M."/>
            <person name="Wiegel J."/>
        </authorList>
    </citation>
    <scope>NUCLEOTIDE SEQUENCE [LARGE SCALE GENOMIC DNA]</scope>
    <source>
        <strain evidence="16">ATCC BAA-1301 / DSM 18059 / JW/NM-WN-LF</strain>
    </source>
</reference>
<dbReference type="PROSITE" id="PS00584">
    <property type="entry name" value="PFKB_KINASES_2"/>
    <property type="match status" value="1"/>
</dbReference>
<evidence type="ECO:0000256" key="11">
    <source>
        <dbReference type="ARBA" id="ARBA00023277"/>
    </source>
</evidence>
<dbReference type="eggNOG" id="COG0524">
    <property type="taxonomic scope" value="Bacteria"/>
</dbReference>
<comment type="similarity">
    <text evidence="12">Belongs to the carbohydrate kinase PfkB family. Ribokinase subfamily.</text>
</comment>
<dbReference type="EMBL" id="CP001034">
    <property type="protein sequence ID" value="ACB86244.1"/>
    <property type="molecule type" value="Genomic_DNA"/>
</dbReference>
<evidence type="ECO:0000256" key="2">
    <source>
        <dbReference type="ARBA" id="ARBA00012035"/>
    </source>
</evidence>
<evidence type="ECO:0000256" key="4">
    <source>
        <dbReference type="ARBA" id="ARBA00022679"/>
    </source>
</evidence>
<evidence type="ECO:0000256" key="6">
    <source>
        <dbReference type="ARBA" id="ARBA00022741"/>
    </source>
</evidence>
<dbReference type="UniPathway" id="UPA00916">
    <property type="reaction ID" value="UER00889"/>
</dbReference>
<dbReference type="FunCoup" id="B2A2D8">
    <property type="interactions" value="330"/>
</dbReference>
<keyword evidence="4 12" id="KW-0808">Transferase</keyword>
<feature type="binding site" evidence="12">
    <location>
        <begin position="289"/>
        <end position="290"/>
    </location>
    <ligand>
        <name>ATP</name>
        <dbReference type="ChEBI" id="CHEBI:30616"/>
    </ligand>
</feature>
<dbReference type="GO" id="GO:0009024">
    <property type="term" value="F:tagatose-6-phosphate kinase activity"/>
    <property type="evidence" value="ECO:0007669"/>
    <property type="project" value="UniProtKB-EC"/>
</dbReference>
<dbReference type="GO" id="GO:0005988">
    <property type="term" value="P:lactose metabolic process"/>
    <property type="evidence" value="ECO:0007669"/>
    <property type="project" value="UniProtKB-KW"/>
</dbReference>
<keyword evidence="16" id="KW-1185">Reference proteome</keyword>
<dbReference type="RefSeq" id="WP_012449081.1">
    <property type="nucleotide sequence ID" value="NC_010718.1"/>
</dbReference>
<feature type="binding site" evidence="12">
    <location>
        <position position="290"/>
    </location>
    <ligand>
        <name>substrate</name>
    </ligand>
</feature>
<dbReference type="HOGENOM" id="CLU_027634_2_0_9"/>
<dbReference type="Pfam" id="PF00294">
    <property type="entry name" value="PfkB"/>
    <property type="match status" value="2"/>
</dbReference>
<evidence type="ECO:0000313" key="15">
    <source>
        <dbReference type="EMBL" id="ACB86244.1"/>
    </source>
</evidence>
<feature type="domain" description="Carbohydrate kinase PfkB" evidence="14">
    <location>
        <begin position="6"/>
        <end position="235"/>
    </location>
</feature>
<feature type="binding site" evidence="12">
    <location>
        <begin position="12"/>
        <end position="14"/>
    </location>
    <ligand>
        <name>substrate</name>
    </ligand>
</feature>
<keyword evidence="7 12" id="KW-0418">Kinase</keyword>
<dbReference type="GO" id="GO:0005524">
    <property type="term" value="F:ATP binding"/>
    <property type="evidence" value="ECO:0007669"/>
    <property type="project" value="UniProtKB-UniRule"/>
</dbReference>
<dbReference type="EC" id="2.7.1.15" evidence="2 12"/>
<dbReference type="InterPro" id="IPR011877">
    <property type="entry name" value="Ribokinase"/>
</dbReference>
<evidence type="ECO:0000256" key="13">
    <source>
        <dbReference type="PIRNR" id="PIRNR000535"/>
    </source>
</evidence>
<comment type="pathway">
    <text evidence="13">Carbohydrate metabolism; D-tagatose 6-phosphate degradation; D-glyceraldehyde 3-phosphate and glycerone phosphate from D-tagatose 6-phosphate: step 1/2.</text>
</comment>
<dbReference type="SUPFAM" id="SSF53613">
    <property type="entry name" value="Ribokinase-like"/>
    <property type="match status" value="1"/>
</dbReference>
<dbReference type="GO" id="GO:2001059">
    <property type="term" value="P:D-tagatose 6-phosphate catabolic process"/>
    <property type="evidence" value="ECO:0007669"/>
    <property type="project" value="UniProtKB-UniPathway"/>
</dbReference>
<dbReference type="GO" id="GO:0046872">
    <property type="term" value="F:metal ion binding"/>
    <property type="evidence" value="ECO:0007669"/>
    <property type="project" value="UniProtKB-KW"/>
</dbReference>
<dbReference type="KEGG" id="nth:Nther_2689"/>
<dbReference type="InterPro" id="IPR011611">
    <property type="entry name" value="PfkB_dom"/>
</dbReference>
<feature type="binding site" evidence="12">
    <location>
        <position position="185"/>
    </location>
    <ligand>
        <name>ATP</name>
        <dbReference type="ChEBI" id="CHEBI:30616"/>
    </ligand>
</feature>
<comment type="similarity">
    <text evidence="13">Belongs to the carbohydrate kinase PfkB family. LacC subfamily.</text>
</comment>
<dbReference type="HAMAP" id="MF_01987">
    <property type="entry name" value="Ribokinase"/>
    <property type="match status" value="1"/>
</dbReference>
<dbReference type="InterPro" id="IPR029056">
    <property type="entry name" value="Ribokinase-like"/>
</dbReference>
<feature type="binding site" evidence="12">
    <location>
        <position position="329"/>
    </location>
    <ligand>
        <name>K(+)</name>
        <dbReference type="ChEBI" id="CHEBI:29103"/>
    </ligand>
</feature>
<feature type="domain" description="Carbohydrate kinase PfkB" evidence="14">
    <location>
        <begin position="257"/>
        <end position="331"/>
    </location>
</feature>
<sequence>MSVKFTVMGSLNMDFVLSVPRLPQEGETLLAQNFSTFPGGKGANQAVALARLGGQVNMIGAVGDDDLGNNLLRNLEQEQIDTTGVQCLADTPTGNAFITVDQQGKNTILVYPGANGELKTSWVPQHKELIQNSEYLLMQLETPLEVVEATAELADSLGTKVILNPAPGQELSQNLLKRVHLLTPNETELSVISGMTTETREEQIAAARHLTDLGVDQVVVTLGSEGAFHVDKNMGQQGTHGHHNTHCNHGTRGTYGTRGTHGTQDSQNPQEATFVDSFSVKAVDTTAAGDSFTAALAIALGQGQSIENALKYASAVAAITVTKEGAQSSLPYSHQVDTFLKKGEL</sequence>
<dbReference type="InParanoid" id="B2A2D8"/>
<evidence type="ECO:0000256" key="8">
    <source>
        <dbReference type="ARBA" id="ARBA00022840"/>
    </source>
</evidence>